<dbReference type="AlphaFoldDB" id="A0A162A4A4"/>
<dbReference type="Proteomes" id="UP000077755">
    <property type="component" value="Chromosome 1"/>
</dbReference>
<dbReference type="EMBL" id="CP093343">
    <property type="protein sequence ID" value="WOG81812.1"/>
    <property type="molecule type" value="Genomic_DNA"/>
</dbReference>
<dbReference type="OMA" id="YVNAFIA"/>
<keyword evidence="4 12" id="KW-0349">Heme</keyword>
<sequence length="496" mass="56477">MDWTWLAIAVVLAYLLQTWLKKKTIGRNLPPGPRGLPILGHLHLLSKNPHQDLQKLAEKHGPIMSMRFGFVPNIIVSSPQAAEQFLKTYDLNFAGRPSLEASKYISYGQKNLSFSTYGPYWRNMRKLCTLDLLSNLKINSFQSMRKEELELLVDDIKIAARERTAIDLGTKVSSMISDMTCRMIFGKRFEDKDLRGRRFHAVIQEGMQLAATFNLGDYFPYLGVLDLQGMTKKLKAIAALFDSFLEKILDEHEQSKEDKQTKDFVDTMLDIMKSGEAEFKFDRGHVKATLLDMFAGGIDTAATAIEWLFSELLRNPRVMKKVQKELEEVIGTDKMVKESDLESLKYLDMVIKESFRLHPVAPLLLPHECIEDCTIDGFYIPKKSRIIVNTWAIGRDPKVWKDAETFNPERFVGSTIDLRGRDFELLPFGSGRRGCPGIQLGLTVMRLVVAQLLHCFDWDLPNGMQPSELDMTEEFGLVVARATHLVAIPTCRLHQS</sequence>
<dbReference type="PANTHER" id="PTHR47943">
    <property type="entry name" value="CYTOCHROME P450 93A3-LIKE"/>
    <property type="match status" value="1"/>
</dbReference>
<keyword evidence="10 13" id="KW-0503">Monooxygenase</keyword>
<evidence type="ECO:0000256" key="13">
    <source>
        <dbReference type="RuleBase" id="RU000461"/>
    </source>
</evidence>
<keyword evidence="6" id="KW-0256">Endoplasmic reticulum</keyword>
<comment type="similarity">
    <text evidence="3 13">Belongs to the cytochrome P450 family.</text>
</comment>
<evidence type="ECO:0000256" key="3">
    <source>
        <dbReference type="ARBA" id="ARBA00010617"/>
    </source>
</evidence>
<evidence type="ECO:0000256" key="10">
    <source>
        <dbReference type="ARBA" id="ARBA00023033"/>
    </source>
</evidence>
<reference evidence="14" key="1">
    <citation type="journal article" date="2016" name="Nat. Genet.">
        <title>A high-quality carrot genome assembly provides new insights into carotenoid accumulation and asterid genome evolution.</title>
        <authorList>
            <person name="Iorizzo M."/>
            <person name="Ellison S."/>
            <person name="Senalik D."/>
            <person name="Zeng P."/>
            <person name="Satapoomin P."/>
            <person name="Huang J."/>
            <person name="Bowman M."/>
            <person name="Iovene M."/>
            <person name="Sanseverino W."/>
            <person name="Cavagnaro P."/>
            <person name="Yildiz M."/>
            <person name="Macko-Podgorni A."/>
            <person name="Moranska E."/>
            <person name="Grzebelus E."/>
            <person name="Grzebelus D."/>
            <person name="Ashrafi H."/>
            <person name="Zheng Z."/>
            <person name="Cheng S."/>
            <person name="Spooner D."/>
            <person name="Van Deynze A."/>
            <person name="Simon P."/>
        </authorList>
    </citation>
    <scope>NUCLEOTIDE SEQUENCE</scope>
    <source>
        <tissue evidence="14">Leaf</tissue>
    </source>
</reference>
<dbReference type="Gene3D" id="1.10.630.10">
    <property type="entry name" value="Cytochrome P450"/>
    <property type="match status" value="1"/>
</dbReference>
<dbReference type="GO" id="GO:0020037">
    <property type="term" value="F:heme binding"/>
    <property type="evidence" value="ECO:0007669"/>
    <property type="project" value="InterPro"/>
</dbReference>
<dbReference type="FunFam" id="1.10.630.10:FF:000011">
    <property type="entry name" value="Cytochrome P450 83B1"/>
    <property type="match status" value="1"/>
</dbReference>
<dbReference type="Gramene" id="KZN08456">
    <property type="protein sequence ID" value="KZN08456"/>
    <property type="gene ID" value="DCAR_001002"/>
</dbReference>
<dbReference type="SUPFAM" id="SSF48264">
    <property type="entry name" value="Cytochrome P450"/>
    <property type="match status" value="1"/>
</dbReference>
<dbReference type="GO" id="GO:0004497">
    <property type="term" value="F:monooxygenase activity"/>
    <property type="evidence" value="ECO:0007669"/>
    <property type="project" value="UniProtKB-KW"/>
</dbReference>
<evidence type="ECO:0000256" key="4">
    <source>
        <dbReference type="ARBA" id="ARBA00022617"/>
    </source>
</evidence>
<reference evidence="14" key="2">
    <citation type="submission" date="2022-03" db="EMBL/GenBank/DDBJ databases">
        <title>Draft title - Genomic analysis of global carrot germplasm unveils the trajectory of domestication and the origin of high carotenoid orange carrot.</title>
        <authorList>
            <person name="Iorizzo M."/>
            <person name="Ellison S."/>
            <person name="Senalik D."/>
            <person name="Macko-Podgorni A."/>
            <person name="Grzebelus D."/>
            <person name="Bostan H."/>
            <person name="Rolling W."/>
            <person name="Curaba J."/>
            <person name="Simon P."/>
        </authorList>
    </citation>
    <scope>NUCLEOTIDE SEQUENCE</scope>
    <source>
        <tissue evidence="14">Leaf</tissue>
    </source>
</reference>
<name>A0A162A4A4_DAUCS</name>
<comment type="cofactor">
    <cofactor evidence="1 12">
        <name>heme</name>
        <dbReference type="ChEBI" id="CHEBI:30413"/>
    </cofactor>
</comment>
<dbReference type="PRINTS" id="PR00385">
    <property type="entry name" value="P450"/>
</dbReference>
<keyword evidence="11" id="KW-0472">Membrane</keyword>
<keyword evidence="7" id="KW-0492">Microsome</keyword>
<dbReference type="InterPro" id="IPR001128">
    <property type="entry name" value="Cyt_P450"/>
</dbReference>
<gene>
    <name evidence="14" type="ORF">DCAR_0100963</name>
</gene>
<dbReference type="PANTHER" id="PTHR47943:SF2">
    <property type="entry name" value="CYTOCHROME P450"/>
    <property type="match status" value="1"/>
</dbReference>
<keyword evidence="15" id="KW-1185">Reference proteome</keyword>
<dbReference type="InterPro" id="IPR036396">
    <property type="entry name" value="Cyt_P450_sf"/>
</dbReference>
<evidence type="ECO:0000256" key="1">
    <source>
        <dbReference type="ARBA" id="ARBA00001971"/>
    </source>
</evidence>
<evidence type="ECO:0000256" key="7">
    <source>
        <dbReference type="ARBA" id="ARBA00022848"/>
    </source>
</evidence>
<dbReference type="PRINTS" id="PR00463">
    <property type="entry name" value="EP450I"/>
</dbReference>
<dbReference type="KEGG" id="dcr:108197366"/>
<proteinExistence type="inferred from homology"/>
<dbReference type="InterPro" id="IPR002401">
    <property type="entry name" value="Cyt_P450_E_grp-I"/>
</dbReference>
<dbReference type="OrthoDB" id="2789670at2759"/>
<organism evidence="14 15">
    <name type="scientific">Daucus carota subsp. sativus</name>
    <name type="common">Carrot</name>
    <dbReference type="NCBI Taxonomy" id="79200"/>
    <lineage>
        <taxon>Eukaryota</taxon>
        <taxon>Viridiplantae</taxon>
        <taxon>Streptophyta</taxon>
        <taxon>Embryophyta</taxon>
        <taxon>Tracheophyta</taxon>
        <taxon>Spermatophyta</taxon>
        <taxon>Magnoliopsida</taxon>
        <taxon>eudicotyledons</taxon>
        <taxon>Gunneridae</taxon>
        <taxon>Pentapetalae</taxon>
        <taxon>asterids</taxon>
        <taxon>campanulids</taxon>
        <taxon>Apiales</taxon>
        <taxon>Apiaceae</taxon>
        <taxon>Apioideae</taxon>
        <taxon>Scandiceae</taxon>
        <taxon>Daucinae</taxon>
        <taxon>Daucus</taxon>
        <taxon>Daucus sect. Daucus</taxon>
    </lineage>
</organism>
<evidence type="ECO:0000256" key="12">
    <source>
        <dbReference type="PIRSR" id="PIRSR602401-1"/>
    </source>
</evidence>
<keyword evidence="5 12" id="KW-0479">Metal-binding</keyword>
<dbReference type="GO" id="GO:0005506">
    <property type="term" value="F:iron ion binding"/>
    <property type="evidence" value="ECO:0007669"/>
    <property type="project" value="InterPro"/>
</dbReference>
<comment type="subcellular location">
    <subcellularLocation>
        <location evidence="2">Microsome membrane</location>
        <topology evidence="2">Single-pass membrane protein</topology>
    </subcellularLocation>
</comment>
<dbReference type="CDD" id="cd11072">
    <property type="entry name" value="CYP71-like"/>
    <property type="match status" value="1"/>
</dbReference>
<feature type="binding site" description="axial binding residue" evidence="12">
    <location>
        <position position="435"/>
    </location>
    <ligand>
        <name>heme</name>
        <dbReference type="ChEBI" id="CHEBI:30413"/>
    </ligand>
    <ligandPart>
        <name>Fe</name>
        <dbReference type="ChEBI" id="CHEBI:18248"/>
    </ligandPart>
</feature>
<keyword evidence="9 12" id="KW-0408">Iron</keyword>
<evidence type="ECO:0000256" key="2">
    <source>
        <dbReference type="ARBA" id="ARBA00004111"/>
    </source>
</evidence>
<evidence type="ECO:0000256" key="6">
    <source>
        <dbReference type="ARBA" id="ARBA00022824"/>
    </source>
</evidence>
<dbReference type="InterPro" id="IPR017972">
    <property type="entry name" value="Cyt_P450_CS"/>
</dbReference>
<evidence type="ECO:0000313" key="14">
    <source>
        <dbReference type="EMBL" id="WOG81812.1"/>
    </source>
</evidence>
<dbReference type="GO" id="GO:0016705">
    <property type="term" value="F:oxidoreductase activity, acting on paired donors, with incorporation or reduction of molecular oxygen"/>
    <property type="evidence" value="ECO:0007669"/>
    <property type="project" value="InterPro"/>
</dbReference>
<protein>
    <submittedName>
        <fullName evidence="14">Uncharacterized protein</fullName>
    </submittedName>
</protein>
<dbReference type="PROSITE" id="PS00086">
    <property type="entry name" value="CYTOCHROME_P450"/>
    <property type="match status" value="1"/>
</dbReference>
<keyword evidence="8 13" id="KW-0560">Oxidoreductase</keyword>
<accession>A0A162A4A4</accession>
<evidence type="ECO:0000256" key="8">
    <source>
        <dbReference type="ARBA" id="ARBA00023002"/>
    </source>
</evidence>
<evidence type="ECO:0000256" key="9">
    <source>
        <dbReference type="ARBA" id="ARBA00023004"/>
    </source>
</evidence>
<evidence type="ECO:0000256" key="11">
    <source>
        <dbReference type="ARBA" id="ARBA00023136"/>
    </source>
</evidence>
<dbReference type="Pfam" id="PF00067">
    <property type="entry name" value="p450"/>
    <property type="match status" value="1"/>
</dbReference>
<evidence type="ECO:0000256" key="5">
    <source>
        <dbReference type="ARBA" id="ARBA00022723"/>
    </source>
</evidence>
<evidence type="ECO:0000313" key="15">
    <source>
        <dbReference type="Proteomes" id="UP000077755"/>
    </source>
</evidence>